<dbReference type="GO" id="GO:0005576">
    <property type="term" value="C:extracellular region"/>
    <property type="evidence" value="ECO:0007669"/>
    <property type="project" value="UniProtKB-SubCell"/>
</dbReference>
<keyword evidence="1" id="KW-0326">Glycosidase</keyword>
<proteinExistence type="inferred from homology"/>
<reference evidence="4" key="1">
    <citation type="submission" date="2018-08" db="EMBL/GenBank/DDBJ databases">
        <authorList>
            <person name="Guldener U."/>
        </authorList>
    </citation>
    <scope>NUCLEOTIDE SEQUENCE</scope>
    <source>
        <strain evidence="4">UB2</strain>
    </source>
</reference>
<evidence type="ECO:0000256" key="2">
    <source>
        <dbReference type="SAM" id="MobiDB-lite"/>
    </source>
</evidence>
<dbReference type="Gene3D" id="2.60.120.200">
    <property type="match status" value="1"/>
</dbReference>
<protein>
    <recommendedName>
        <fullName evidence="1">Alpha-L-arabinofuranosidase</fullName>
        <ecNumber evidence="1">3.2.1.55</ecNumber>
    </recommendedName>
</protein>
<comment type="similarity">
    <text evidence="1">Belongs to the glycosyl hydrolase 54 family.</text>
</comment>
<feature type="region of interest" description="Disordered" evidence="2">
    <location>
        <begin position="211"/>
        <end position="340"/>
    </location>
</feature>
<dbReference type="UniPathway" id="UPA00667"/>
<accession>A0A8H8TS72</accession>
<evidence type="ECO:0000256" key="1">
    <source>
        <dbReference type="RuleBase" id="RU367111"/>
    </source>
</evidence>
<feature type="compositionally biased region" description="Polar residues" evidence="2">
    <location>
        <begin position="317"/>
        <end position="332"/>
    </location>
</feature>
<dbReference type="PANTHER" id="PTHR39447:SF2">
    <property type="entry name" value="ALPHA-L-ARABINOFURANOSIDASE B"/>
    <property type="match status" value="1"/>
</dbReference>
<evidence type="ECO:0000259" key="3">
    <source>
        <dbReference type="Pfam" id="PF09206"/>
    </source>
</evidence>
<dbReference type="InterPro" id="IPR015289">
    <property type="entry name" value="A-L-arabinofuranosidase_B_cat"/>
</dbReference>
<keyword evidence="1" id="KW-0964">Secreted</keyword>
<feature type="region of interest" description="Disordered" evidence="2">
    <location>
        <begin position="373"/>
        <end position="393"/>
    </location>
</feature>
<dbReference type="Pfam" id="PF09206">
    <property type="entry name" value="ArabFuran-catal"/>
    <property type="match status" value="1"/>
</dbReference>
<comment type="catalytic activity">
    <reaction evidence="1">
        <text>Hydrolysis of terminal non-reducing alpha-L-arabinofuranoside residues in alpha-L-arabinosides.</text>
        <dbReference type="EC" id="3.2.1.55"/>
    </reaction>
</comment>
<dbReference type="SUPFAM" id="SSF49899">
    <property type="entry name" value="Concanavalin A-like lectins/glucanases"/>
    <property type="match status" value="1"/>
</dbReference>
<dbReference type="GO" id="GO:0045493">
    <property type="term" value="P:xylan catabolic process"/>
    <property type="evidence" value="ECO:0007669"/>
    <property type="project" value="UniProtKB-KW"/>
</dbReference>
<feature type="domain" description="Alpha-L-arabinofuranosidase B catalytic" evidence="3">
    <location>
        <begin position="557"/>
        <end position="640"/>
    </location>
</feature>
<sequence>MVHHPHSSNNEALTQPPDLLLTTLPQLPAEILADIIELAIRTASPCPLIPPSSASTPGEAPRSPFTTPLRVSYTSAWAWTGHLLHVSKFFYSIARPLLLQTLALDTNAAAKSFFSNQIDMSDTLDRVERAWFGNVSSLARDGLRVDPTGLRLSEVGWYEECSGGFVVGHAYASRSKLRRKRKERSENVKDGAKPKQYRGVSVYWAEEQLVEEVSDPERSSDSDSDDGYGSSEIDAEGDTVQDTGPSDEYAGSLPLSSTGQTFASGGGATSRRRSHQDEGSIRDPRVDRPHEPAWQMLYSRQRRRSPVRTRGQIGATMASNAQPEMGSVNQIGPSEGDLDPWDMQDAQERLAAIANSSVQTEEPDLTEANADTELGQLGSSNSPADDSIADRSAVQHRRRRREIYAYHLCTATLEPWINPLLSSIRSLRLITITFYPGHLLDDDKLEHMLRRILSPSECPRLQTLLIRIVFDAASAGSRMRRFERTKTIAGAVDRIGDERVRVMLVNNRVGEGELVALPSKEMGEGREEDAVSKRSGLHGNNVPAEITFHRPHSLTLDDSSNLWAIRGGNAQSGDLSTFYNGQRPQGYYPMNKEGAIILGIGGDNSHSGQDTFYEGVMTAGYPSDTTENAVQANIVAARYAV</sequence>
<keyword evidence="1" id="KW-0378">Hydrolase</keyword>
<gene>
    <name evidence="4" type="ORF">UBRO2_02471</name>
</gene>
<keyword evidence="1" id="KW-0858">Xylan degradation</keyword>
<dbReference type="PANTHER" id="PTHR39447">
    <property type="entry name" value="ALPHA-L-ARABINOFURANOSIDASE B"/>
    <property type="match status" value="1"/>
</dbReference>
<comment type="caution">
    <text evidence="4">The sequence shown here is derived from an EMBL/GenBank/DDBJ whole genome shotgun (WGS) entry which is preliminary data.</text>
</comment>
<dbReference type="GO" id="GO:0046373">
    <property type="term" value="P:L-arabinose metabolic process"/>
    <property type="evidence" value="ECO:0007669"/>
    <property type="project" value="UniProtKB-UniRule"/>
</dbReference>
<feature type="compositionally biased region" description="Polar residues" evidence="2">
    <location>
        <begin position="254"/>
        <end position="263"/>
    </location>
</feature>
<name>A0A8H8TS72_9BASI</name>
<dbReference type="GO" id="GO:0045490">
    <property type="term" value="P:pectin catabolic process"/>
    <property type="evidence" value="ECO:0007669"/>
    <property type="project" value="TreeGrafter"/>
</dbReference>
<dbReference type="EMBL" id="ULHB01000038">
    <property type="protein sequence ID" value="SYW78279.1"/>
    <property type="molecule type" value="Genomic_DNA"/>
</dbReference>
<evidence type="ECO:0000313" key="4">
    <source>
        <dbReference type="EMBL" id="SYW78279.1"/>
    </source>
</evidence>
<dbReference type="AlphaFoldDB" id="A0A8H8TS72"/>
<dbReference type="EC" id="3.2.1.55" evidence="1"/>
<evidence type="ECO:0000313" key="5">
    <source>
        <dbReference type="Proteomes" id="UP000658997"/>
    </source>
</evidence>
<dbReference type="Proteomes" id="UP000658997">
    <property type="component" value="Unassembled WGS sequence"/>
</dbReference>
<feature type="compositionally biased region" description="Basic and acidic residues" evidence="2">
    <location>
        <begin position="275"/>
        <end position="291"/>
    </location>
</feature>
<dbReference type="GO" id="GO:0031222">
    <property type="term" value="P:arabinan catabolic process"/>
    <property type="evidence" value="ECO:0007669"/>
    <property type="project" value="UniProtKB-UniRule"/>
</dbReference>
<organism evidence="4 5">
    <name type="scientific">Ustilago bromivora</name>
    <dbReference type="NCBI Taxonomy" id="307758"/>
    <lineage>
        <taxon>Eukaryota</taxon>
        <taxon>Fungi</taxon>
        <taxon>Dikarya</taxon>
        <taxon>Basidiomycota</taxon>
        <taxon>Ustilaginomycotina</taxon>
        <taxon>Ustilaginomycetes</taxon>
        <taxon>Ustilaginales</taxon>
        <taxon>Ustilaginaceae</taxon>
        <taxon>Ustilago</taxon>
    </lineage>
</organism>
<dbReference type="InterPro" id="IPR038964">
    <property type="entry name" value="ABFB"/>
</dbReference>
<dbReference type="InterPro" id="IPR013320">
    <property type="entry name" value="ConA-like_dom_sf"/>
</dbReference>
<dbReference type="GO" id="GO:0046556">
    <property type="term" value="F:alpha-L-arabinofuranosidase activity"/>
    <property type="evidence" value="ECO:0007669"/>
    <property type="project" value="UniProtKB-UniRule"/>
</dbReference>
<comment type="subcellular location">
    <subcellularLocation>
        <location evidence="1">Secreted</location>
    </subcellularLocation>
</comment>
<comment type="pathway">
    <text evidence="1">Glycan metabolism; L-arabinan degradation.</text>
</comment>
<keyword evidence="1" id="KW-0119">Carbohydrate metabolism</keyword>
<keyword evidence="5" id="KW-1185">Reference proteome</keyword>
<keyword evidence="1" id="KW-0624">Polysaccharide degradation</keyword>